<keyword evidence="4" id="KW-1185">Reference proteome</keyword>
<name>A0ABU7V919_9MICO</name>
<feature type="compositionally biased region" description="Low complexity" evidence="1">
    <location>
        <begin position="99"/>
        <end position="113"/>
    </location>
</feature>
<keyword evidence="2" id="KW-0472">Membrane</keyword>
<evidence type="ECO:0000256" key="1">
    <source>
        <dbReference type="SAM" id="MobiDB-lite"/>
    </source>
</evidence>
<sequence>MTNEQQPNQPLTRRQLRELRSTGATPILTPEGTPVMPPALEGTPAANEAKAQDDADDRQDVEQAPDSASDQAPEAGVTSDATQPAAPADSPSELAPTGAEVSSAAAELPASSPTGTTDAADGAPLTRRRVRERTGNTDALAVSGADGDHRVPFASAPPPSPEEHPISQAAAGLASDEPVERGTVSPQLGSALLAGMATEPDPRPSFDQLISRPSAGSTGTGSALIMTDSPPQGITAPVNATGEVLVTGSLALPDLFATTGQMPGASEGLDIDATYADGELPQHSSPTPIAASAAVSTVKTTAEIIKPPAPEKGSRLMLTLAITAGVLALALVGVLILAFATGVFS</sequence>
<feature type="region of interest" description="Disordered" evidence="1">
    <location>
        <begin position="211"/>
        <end position="235"/>
    </location>
</feature>
<dbReference type="EMBL" id="JAZHOV010000004">
    <property type="protein sequence ID" value="MEF2255294.1"/>
    <property type="molecule type" value="Genomic_DNA"/>
</dbReference>
<feature type="compositionally biased region" description="Polar residues" evidence="1">
    <location>
        <begin position="1"/>
        <end position="12"/>
    </location>
</feature>
<feature type="compositionally biased region" description="Basic and acidic residues" evidence="1">
    <location>
        <begin position="50"/>
        <end position="61"/>
    </location>
</feature>
<dbReference type="RefSeq" id="WP_331791592.1">
    <property type="nucleotide sequence ID" value="NZ_BAAAUO010000012.1"/>
</dbReference>
<keyword evidence="2" id="KW-0812">Transmembrane</keyword>
<keyword evidence="2" id="KW-1133">Transmembrane helix</keyword>
<protein>
    <submittedName>
        <fullName evidence="3">Uncharacterized protein</fullName>
    </submittedName>
</protein>
<proteinExistence type="predicted"/>
<organism evidence="3 4">
    <name type="scientific">Microbacterium schleiferi</name>
    <dbReference type="NCBI Taxonomy" id="69362"/>
    <lineage>
        <taxon>Bacteria</taxon>
        <taxon>Bacillati</taxon>
        <taxon>Actinomycetota</taxon>
        <taxon>Actinomycetes</taxon>
        <taxon>Micrococcales</taxon>
        <taxon>Microbacteriaceae</taxon>
        <taxon>Microbacterium</taxon>
    </lineage>
</organism>
<dbReference type="Proteomes" id="UP001351900">
    <property type="component" value="Unassembled WGS sequence"/>
</dbReference>
<reference evidence="3 4" key="1">
    <citation type="submission" date="2024-01" db="EMBL/GenBank/DDBJ databases">
        <title>the genome sequence of strain Microbacterium schleiferi NBRC 15075.</title>
        <authorList>
            <person name="Ding Y."/>
            <person name="Zhang G."/>
        </authorList>
    </citation>
    <scope>NUCLEOTIDE SEQUENCE [LARGE SCALE GENOMIC DNA]</scope>
    <source>
        <strain evidence="3 4">NBRC 15075</strain>
    </source>
</reference>
<comment type="caution">
    <text evidence="3">The sequence shown here is derived from an EMBL/GenBank/DDBJ whole genome shotgun (WGS) entry which is preliminary data.</text>
</comment>
<evidence type="ECO:0000256" key="2">
    <source>
        <dbReference type="SAM" id="Phobius"/>
    </source>
</evidence>
<feature type="transmembrane region" description="Helical" evidence="2">
    <location>
        <begin position="316"/>
        <end position="340"/>
    </location>
</feature>
<gene>
    <name evidence="3" type="ORF">V2V91_09135</name>
</gene>
<feature type="region of interest" description="Disordered" evidence="1">
    <location>
        <begin position="1"/>
        <end position="184"/>
    </location>
</feature>
<accession>A0ABU7V919</accession>
<evidence type="ECO:0000313" key="4">
    <source>
        <dbReference type="Proteomes" id="UP001351900"/>
    </source>
</evidence>
<evidence type="ECO:0000313" key="3">
    <source>
        <dbReference type="EMBL" id="MEF2255294.1"/>
    </source>
</evidence>